<dbReference type="InterPro" id="IPR008920">
    <property type="entry name" value="TF_FadR/GntR_C"/>
</dbReference>
<sequence>MDIRPVSRVTVTDQVLEQLGSLILEEKITPGAKLPNERELAQMFDTTRGRVREALRALALIGLIVTRPGDGSYVASDAKMPPETLELMFFREARKYDDLYQARQLLEPPLYVMALTSVADADIVQLHDLLDEGEQVAYGSRSPEEFLDILDRYDALIVQLTHNAVLEKLMAIFRTMSRDLFLRLLRVPGAMLNSLDRRREITEALRLRDEERVRNAVNKHMESAREYYQASVANDAGE</sequence>
<dbReference type="Pfam" id="PF00392">
    <property type="entry name" value="GntR"/>
    <property type="match status" value="1"/>
</dbReference>
<dbReference type="Proteomes" id="UP000241848">
    <property type="component" value="Unassembled WGS sequence"/>
</dbReference>
<dbReference type="PROSITE" id="PS50949">
    <property type="entry name" value="HTH_GNTR"/>
    <property type="match status" value="1"/>
</dbReference>
<dbReference type="SUPFAM" id="SSF46785">
    <property type="entry name" value="Winged helix' DNA-binding domain"/>
    <property type="match status" value="1"/>
</dbReference>
<evidence type="ECO:0000313" key="5">
    <source>
        <dbReference type="EMBL" id="PSR20880.1"/>
    </source>
</evidence>
<evidence type="ECO:0000259" key="4">
    <source>
        <dbReference type="PROSITE" id="PS50949"/>
    </source>
</evidence>
<dbReference type="InterPro" id="IPR036388">
    <property type="entry name" value="WH-like_DNA-bd_sf"/>
</dbReference>
<keyword evidence="3" id="KW-0804">Transcription</keyword>
<dbReference type="SUPFAM" id="SSF48008">
    <property type="entry name" value="GntR ligand-binding domain-like"/>
    <property type="match status" value="1"/>
</dbReference>
<evidence type="ECO:0000313" key="6">
    <source>
        <dbReference type="Proteomes" id="UP000241848"/>
    </source>
</evidence>
<dbReference type="InterPro" id="IPR036390">
    <property type="entry name" value="WH_DNA-bd_sf"/>
</dbReference>
<protein>
    <recommendedName>
        <fullName evidence="4">HTH gntR-type domain-containing protein</fullName>
    </recommendedName>
</protein>
<dbReference type="SMART" id="SM00345">
    <property type="entry name" value="HTH_GNTR"/>
    <property type="match status" value="1"/>
</dbReference>
<dbReference type="PANTHER" id="PTHR43537">
    <property type="entry name" value="TRANSCRIPTIONAL REGULATOR, GNTR FAMILY"/>
    <property type="match status" value="1"/>
</dbReference>
<dbReference type="AlphaFoldDB" id="A0A2T2WF81"/>
<dbReference type="SMART" id="SM00895">
    <property type="entry name" value="FCD"/>
    <property type="match status" value="1"/>
</dbReference>
<evidence type="ECO:0000256" key="1">
    <source>
        <dbReference type="ARBA" id="ARBA00023015"/>
    </source>
</evidence>
<dbReference type="Gene3D" id="1.20.120.530">
    <property type="entry name" value="GntR ligand-binding domain-like"/>
    <property type="match status" value="1"/>
</dbReference>
<accession>A0A2T2WF81</accession>
<keyword evidence="2" id="KW-0238">DNA-binding</keyword>
<keyword evidence="1" id="KW-0805">Transcription regulation</keyword>
<proteinExistence type="predicted"/>
<dbReference type="EMBL" id="PXYV01000048">
    <property type="protein sequence ID" value="PSR20880.1"/>
    <property type="molecule type" value="Genomic_DNA"/>
</dbReference>
<evidence type="ECO:0000256" key="2">
    <source>
        <dbReference type="ARBA" id="ARBA00023125"/>
    </source>
</evidence>
<dbReference type="GO" id="GO:0003677">
    <property type="term" value="F:DNA binding"/>
    <property type="evidence" value="ECO:0007669"/>
    <property type="project" value="UniProtKB-KW"/>
</dbReference>
<evidence type="ECO:0000256" key="3">
    <source>
        <dbReference type="ARBA" id="ARBA00023163"/>
    </source>
</evidence>
<dbReference type="InterPro" id="IPR011711">
    <property type="entry name" value="GntR_C"/>
</dbReference>
<dbReference type="PRINTS" id="PR00035">
    <property type="entry name" value="HTHGNTR"/>
</dbReference>
<dbReference type="Gene3D" id="1.10.10.10">
    <property type="entry name" value="Winged helix-like DNA-binding domain superfamily/Winged helix DNA-binding domain"/>
    <property type="match status" value="1"/>
</dbReference>
<dbReference type="PANTHER" id="PTHR43537:SF5">
    <property type="entry name" value="UXU OPERON TRANSCRIPTIONAL REGULATOR"/>
    <property type="match status" value="1"/>
</dbReference>
<gene>
    <name evidence="5" type="ORF">C7B45_13020</name>
</gene>
<dbReference type="Pfam" id="PF07729">
    <property type="entry name" value="FCD"/>
    <property type="match status" value="1"/>
</dbReference>
<dbReference type="InterPro" id="IPR000524">
    <property type="entry name" value="Tscrpt_reg_HTH_GntR"/>
</dbReference>
<dbReference type="GO" id="GO:0003700">
    <property type="term" value="F:DNA-binding transcription factor activity"/>
    <property type="evidence" value="ECO:0007669"/>
    <property type="project" value="InterPro"/>
</dbReference>
<reference evidence="5 6" key="1">
    <citation type="journal article" date="2014" name="BMC Genomics">
        <title>Comparison of environmental and isolate Sulfobacillus genomes reveals diverse carbon, sulfur, nitrogen, and hydrogen metabolisms.</title>
        <authorList>
            <person name="Justice N.B."/>
            <person name="Norman A."/>
            <person name="Brown C.T."/>
            <person name="Singh A."/>
            <person name="Thomas B.C."/>
            <person name="Banfield J.F."/>
        </authorList>
    </citation>
    <scope>NUCLEOTIDE SEQUENCE [LARGE SCALE GENOMIC DNA]</scope>
    <source>
        <strain evidence="5">AMDSBA3</strain>
    </source>
</reference>
<feature type="domain" description="HTH gntR-type" evidence="4">
    <location>
        <begin position="9"/>
        <end position="77"/>
    </location>
</feature>
<name>A0A2T2WF81_9FIRM</name>
<comment type="caution">
    <text evidence="5">The sequence shown here is derived from an EMBL/GenBank/DDBJ whole genome shotgun (WGS) entry which is preliminary data.</text>
</comment>
<organism evidence="5 6">
    <name type="scientific">Sulfobacillus acidophilus</name>
    <dbReference type="NCBI Taxonomy" id="53633"/>
    <lineage>
        <taxon>Bacteria</taxon>
        <taxon>Bacillati</taxon>
        <taxon>Bacillota</taxon>
        <taxon>Clostridia</taxon>
        <taxon>Eubacteriales</taxon>
        <taxon>Clostridiales Family XVII. Incertae Sedis</taxon>
        <taxon>Sulfobacillus</taxon>
    </lineage>
</organism>
<dbReference type="CDD" id="cd07377">
    <property type="entry name" value="WHTH_GntR"/>
    <property type="match status" value="1"/>
</dbReference>